<dbReference type="Pfam" id="PF13377">
    <property type="entry name" value="Peripla_BP_3"/>
    <property type="match status" value="1"/>
</dbReference>
<keyword evidence="3" id="KW-0804">Transcription</keyword>
<dbReference type="SUPFAM" id="SSF47413">
    <property type="entry name" value="lambda repressor-like DNA-binding domains"/>
    <property type="match status" value="1"/>
</dbReference>
<comment type="caution">
    <text evidence="5">The sequence shown here is derived from an EMBL/GenBank/DDBJ whole genome shotgun (WGS) entry which is preliminary data.</text>
</comment>
<dbReference type="PROSITE" id="PS00356">
    <property type="entry name" value="HTH_LACI_1"/>
    <property type="match status" value="1"/>
</dbReference>
<feature type="domain" description="HTH lacI-type" evidence="4">
    <location>
        <begin position="2"/>
        <end position="57"/>
    </location>
</feature>
<proteinExistence type="predicted"/>
<dbReference type="RefSeq" id="WP_209772657.1">
    <property type="nucleotide sequence ID" value="NZ_JAIPME010000002.1"/>
</dbReference>
<dbReference type="InterPro" id="IPR010982">
    <property type="entry name" value="Lambda_DNA-bd_dom_sf"/>
</dbReference>
<accession>A0ABS7SXR4</accession>
<dbReference type="CDD" id="cd06267">
    <property type="entry name" value="PBP1_LacI_sugar_binding-like"/>
    <property type="match status" value="1"/>
</dbReference>
<dbReference type="PANTHER" id="PTHR30146:SF109">
    <property type="entry name" value="HTH-TYPE TRANSCRIPTIONAL REGULATOR GALS"/>
    <property type="match status" value="1"/>
</dbReference>
<dbReference type="InterPro" id="IPR046335">
    <property type="entry name" value="LacI/GalR-like_sensor"/>
</dbReference>
<evidence type="ECO:0000259" key="4">
    <source>
        <dbReference type="PROSITE" id="PS50932"/>
    </source>
</evidence>
<evidence type="ECO:0000256" key="3">
    <source>
        <dbReference type="ARBA" id="ARBA00023163"/>
    </source>
</evidence>
<evidence type="ECO:0000313" key="5">
    <source>
        <dbReference type="EMBL" id="MBZ2386319.1"/>
    </source>
</evidence>
<protein>
    <submittedName>
        <fullName evidence="5">LacI family transcriptional regulator</fullName>
    </submittedName>
</protein>
<dbReference type="Gene3D" id="3.40.50.2300">
    <property type="match status" value="2"/>
</dbReference>
<reference evidence="5 6" key="1">
    <citation type="submission" date="2021-08" db="EMBL/GenBank/DDBJ databases">
        <title>FDA dAtabase for Regulatory Grade micrObial Sequences (FDA-ARGOS): Supporting development and validation of Infectious Disease Dx tests.</title>
        <authorList>
            <person name="Sproer C."/>
            <person name="Gronow S."/>
            <person name="Severitt S."/>
            <person name="Schroder I."/>
            <person name="Tallon L."/>
            <person name="Sadzewicz L."/>
            <person name="Zhao X."/>
            <person name="Boylan J."/>
            <person name="Ott S."/>
            <person name="Bowen H."/>
            <person name="Vavikolanu K."/>
            <person name="Hazen T."/>
            <person name="Aluvathingal J."/>
            <person name="Nadendla S."/>
            <person name="Lowell S."/>
            <person name="Myers T."/>
            <person name="Yan Y."/>
            <person name="Sichtig H."/>
        </authorList>
    </citation>
    <scope>NUCLEOTIDE SEQUENCE [LARGE SCALE GENOMIC DNA]</scope>
    <source>
        <strain evidence="5 6">FDAARGOS_1460</strain>
    </source>
</reference>
<dbReference type="PRINTS" id="PR00036">
    <property type="entry name" value="HTHLACI"/>
</dbReference>
<gene>
    <name evidence="5" type="ORF">K8P03_03260</name>
</gene>
<sequence>MANIKDVAKKAGVSITTVSMVLNKTNNKISDATRQKVIKAAHELNYNPNNYAKALASKKGNSIMVVIPDIVNPFYSSIIKQLTYFAREKDYFLYIYNTNNKLLQSKDFVNILKNNYFMASFVVDRNIVGLTENDIKKNNIIFLDEYDFTDRKNNIVTGNNEKGGYLAVEYLIKRGYKNIGMLLGPRSTANSSRRLSGGIKASMDYGIYIDSSNMIHGDYSYEEGYKSGRFFIDKNIDAIFSFSDMSSYGLINYFKENNITIGKEISIISYDNLFFDDIITPGLTSIDQNLKLLAKEAIDMADNLINDGKPAEKVVIDPRIVERESVGIKYENS</sequence>
<name>A0ABS7SXR4_9FIRM</name>
<evidence type="ECO:0000256" key="2">
    <source>
        <dbReference type="ARBA" id="ARBA00023125"/>
    </source>
</evidence>
<dbReference type="Proteomes" id="UP000734271">
    <property type="component" value="Unassembled WGS sequence"/>
</dbReference>
<dbReference type="Gene3D" id="1.10.260.40">
    <property type="entry name" value="lambda repressor-like DNA-binding domains"/>
    <property type="match status" value="1"/>
</dbReference>
<dbReference type="SUPFAM" id="SSF53822">
    <property type="entry name" value="Periplasmic binding protein-like I"/>
    <property type="match status" value="1"/>
</dbReference>
<dbReference type="InterPro" id="IPR028082">
    <property type="entry name" value="Peripla_BP_I"/>
</dbReference>
<dbReference type="SMART" id="SM00354">
    <property type="entry name" value="HTH_LACI"/>
    <property type="match status" value="1"/>
</dbReference>
<dbReference type="PROSITE" id="PS50932">
    <property type="entry name" value="HTH_LACI_2"/>
    <property type="match status" value="1"/>
</dbReference>
<dbReference type="CDD" id="cd01392">
    <property type="entry name" value="HTH_LacI"/>
    <property type="match status" value="1"/>
</dbReference>
<evidence type="ECO:0000256" key="1">
    <source>
        <dbReference type="ARBA" id="ARBA00023015"/>
    </source>
</evidence>
<dbReference type="EMBL" id="JAIPME010000002">
    <property type="protein sequence ID" value="MBZ2386319.1"/>
    <property type="molecule type" value="Genomic_DNA"/>
</dbReference>
<keyword evidence="2" id="KW-0238">DNA-binding</keyword>
<dbReference type="Pfam" id="PF00356">
    <property type="entry name" value="LacI"/>
    <property type="match status" value="1"/>
</dbReference>
<organism evidence="5 6">
    <name type="scientific">Anaerococcus murdochii</name>
    <dbReference type="NCBI Taxonomy" id="411577"/>
    <lineage>
        <taxon>Bacteria</taxon>
        <taxon>Bacillati</taxon>
        <taxon>Bacillota</taxon>
        <taxon>Tissierellia</taxon>
        <taxon>Tissierellales</taxon>
        <taxon>Peptoniphilaceae</taxon>
        <taxon>Anaerococcus</taxon>
    </lineage>
</organism>
<evidence type="ECO:0000313" key="6">
    <source>
        <dbReference type="Proteomes" id="UP000734271"/>
    </source>
</evidence>
<keyword evidence="6" id="KW-1185">Reference proteome</keyword>
<dbReference type="PANTHER" id="PTHR30146">
    <property type="entry name" value="LACI-RELATED TRANSCRIPTIONAL REPRESSOR"/>
    <property type="match status" value="1"/>
</dbReference>
<keyword evidence="1" id="KW-0805">Transcription regulation</keyword>
<dbReference type="InterPro" id="IPR000843">
    <property type="entry name" value="HTH_LacI"/>
</dbReference>